<proteinExistence type="predicted"/>
<dbReference type="EMBL" id="QGSZ01000210">
    <property type="protein sequence ID" value="RQX02270.1"/>
    <property type="molecule type" value="Genomic_DNA"/>
</dbReference>
<name>A0A3N9WND4_9ACTN</name>
<evidence type="ECO:0000256" key="1">
    <source>
        <dbReference type="SAM" id="MobiDB-lite"/>
    </source>
</evidence>
<keyword evidence="3" id="KW-1185">Reference proteome</keyword>
<sequence>MVGESLQMPREANEPGQGLTDQALAEERLRSAAAMVNRSSQQLGAAAVAVGQAAGKVEEIRARVRGLGGLGN</sequence>
<feature type="region of interest" description="Disordered" evidence="1">
    <location>
        <begin position="1"/>
        <end position="21"/>
    </location>
</feature>
<accession>A0A3N9WND4</accession>
<evidence type="ECO:0000313" key="3">
    <source>
        <dbReference type="Proteomes" id="UP000282312"/>
    </source>
</evidence>
<dbReference type="RefSeq" id="WP_124773403.1">
    <property type="nucleotide sequence ID" value="NZ_QGSZ01000210.1"/>
</dbReference>
<comment type="caution">
    <text evidence="2">The sequence shown here is derived from an EMBL/GenBank/DDBJ whole genome shotgun (WGS) entry which is preliminary data.</text>
</comment>
<organism evidence="2 3">
    <name type="scientific">Micromonospora inaquosa</name>
    <dbReference type="NCBI Taxonomy" id="2203716"/>
    <lineage>
        <taxon>Bacteria</taxon>
        <taxon>Bacillati</taxon>
        <taxon>Actinomycetota</taxon>
        <taxon>Actinomycetes</taxon>
        <taxon>Micromonosporales</taxon>
        <taxon>Micromonosporaceae</taxon>
        <taxon>Micromonospora</taxon>
    </lineage>
</organism>
<dbReference type="AlphaFoldDB" id="A0A3N9WND4"/>
<dbReference type="Proteomes" id="UP000282312">
    <property type="component" value="Unassembled WGS sequence"/>
</dbReference>
<gene>
    <name evidence="2" type="ORF">DLJ59_15880</name>
</gene>
<protein>
    <submittedName>
        <fullName evidence="2">Uncharacterized protein</fullName>
    </submittedName>
</protein>
<evidence type="ECO:0000313" key="2">
    <source>
        <dbReference type="EMBL" id="RQX02270.1"/>
    </source>
</evidence>
<reference evidence="2 3" key="1">
    <citation type="submission" date="2018-05" db="EMBL/GenBank/DDBJ databases">
        <title>Micromonospora from Atacama Desert.</title>
        <authorList>
            <person name="Carro L."/>
            <person name="Goodfellow M."/>
            <person name="Klenk H.-P."/>
        </authorList>
    </citation>
    <scope>NUCLEOTIDE SEQUENCE [LARGE SCALE GENOMIC DNA]</scope>
    <source>
        <strain evidence="2 3">LB39</strain>
    </source>
</reference>